<evidence type="ECO:0000313" key="1">
    <source>
        <dbReference type="EMBL" id="VFU62094.1"/>
    </source>
</evidence>
<organism evidence="1">
    <name type="scientific">Salix viminalis</name>
    <name type="common">Common osier</name>
    <name type="synonym">Basket willow</name>
    <dbReference type="NCBI Taxonomy" id="40686"/>
    <lineage>
        <taxon>Eukaryota</taxon>
        <taxon>Viridiplantae</taxon>
        <taxon>Streptophyta</taxon>
        <taxon>Embryophyta</taxon>
        <taxon>Tracheophyta</taxon>
        <taxon>Spermatophyta</taxon>
        <taxon>Magnoliopsida</taxon>
        <taxon>eudicotyledons</taxon>
        <taxon>Gunneridae</taxon>
        <taxon>Pentapetalae</taxon>
        <taxon>rosids</taxon>
        <taxon>fabids</taxon>
        <taxon>Malpighiales</taxon>
        <taxon>Salicaceae</taxon>
        <taxon>Saliceae</taxon>
        <taxon>Salix</taxon>
    </lineage>
</organism>
<gene>
    <name evidence="1" type="ORF">SVIM_LOCUS468082</name>
</gene>
<sequence length="19" mass="2096">MSPLTVLYKFGQGNYLGAH</sequence>
<dbReference type="EMBL" id="CAADRP010002151">
    <property type="protein sequence ID" value="VFU62094.1"/>
    <property type="molecule type" value="Genomic_DNA"/>
</dbReference>
<accession>A0A6N2NBX2</accession>
<name>A0A6N2NBX2_SALVM</name>
<protein>
    <submittedName>
        <fullName evidence="1">Uncharacterized protein</fullName>
    </submittedName>
</protein>
<proteinExistence type="predicted"/>
<dbReference type="AlphaFoldDB" id="A0A6N2NBX2"/>
<reference evidence="1" key="1">
    <citation type="submission" date="2019-03" db="EMBL/GenBank/DDBJ databases">
        <authorList>
            <person name="Mank J."/>
            <person name="Almeida P."/>
        </authorList>
    </citation>
    <scope>NUCLEOTIDE SEQUENCE</scope>
    <source>
        <strain evidence="1">78183</strain>
    </source>
</reference>